<dbReference type="InterPro" id="IPR032710">
    <property type="entry name" value="NTF2-like_dom_sf"/>
</dbReference>
<dbReference type="AlphaFoldDB" id="A0A2A5CIV8"/>
<reference evidence="2" key="1">
    <citation type="journal article" date="2018" name="ISME J.">
        <title>A dynamic microbial community with high functional redundancy inhabits the cold, oxic subseafloor aquifer.</title>
        <authorList>
            <person name="Tully B.J."/>
            <person name="Wheat C.G."/>
            <person name="Glazer B.T."/>
            <person name="Huber J.A."/>
        </authorList>
    </citation>
    <scope>NUCLEOTIDE SEQUENCE</scope>
    <source>
        <strain evidence="2">NORP41</strain>
    </source>
</reference>
<sequence>MSLCVCDSKKDYSLCCEPLLTGLAKAKTVRQLVRSRYAAYAIGGQAKYLLQTWHPSTASNIKAAELNTSSYSWDSLEIVGHQQKGDFGRVEFIAKYKDAEGAEYTHHEISLLQRVKGLWYYLNGQVLNQDS</sequence>
<comment type="caution">
    <text evidence="2">The sequence shown here is derived from an EMBL/GenBank/DDBJ whole genome shotgun (WGS) entry which is preliminary data.</text>
</comment>
<feature type="domain" description="YchJ-like middle NTF2-like" evidence="1">
    <location>
        <begin position="29"/>
        <end position="124"/>
    </location>
</feature>
<name>A0A2A5CIV8_9GAMM</name>
<accession>A0A2A5CIV8</accession>
<dbReference type="EMBL" id="NVWI01000001">
    <property type="protein sequence ID" value="PCJ43458.1"/>
    <property type="molecule type" value="Genomic_DNA"/>
</dbReference>
<dbReference type="InterPro" id="IPR048469">
    <property type="entry name" value="YchJ-like_M"/>
</dbReference>
<dbReference type="SUPFAM" id="SSF54427">
    <property type="entry name" value="NTF2-like"/>
    <property type="match status" value="1"/>
</dbReference>
<dbReference type="Pfam" id="PF17775">
    <property type="entry name" value="YchJ_M-like"/>
    <property type="match status" value="1"/>
</dbReference>
<dbReference type="Gene3D" id="3.10.450.50">
    <property type="match status" value="1"/>
</dbReference>
<gene>
    <name evidence="2" type="ORF">COA71_00880</name>
</gene>
<protein>
    <recommendedName>
        <fullName evidence="1">YchJ-like middle NTF2-like domain-containing protein</fullName>
    </recommendedName>
</protein>
<dbReference type="Proteomes" id="UP000228987">
    <property type="component" value="Unassembled WGS sequence"/>
</dbReference>
<proteinExistence type="predicted"/>
<organism evidence="2">
    <name type="scientific">SAR86 cluster bacterium</name>
    <dbReference type="NCBI Taxonomy" id="2030880"/>
    <lineage>
        <taxon>Bacteria</taxon>
        <taxon>Pseudomonadati</taxon>
        <taxon>Pseudomonadota</taxon>
        <taxon>Gammaproteobacteria</taxon>
        <taxon>SAR86 cluster</taxon>
    </lineage>
</organism>
<evidence type="ECO:0000259" key="1">
    <source>
        <dbReference type="Pfam" id="PF17775"/>
    </source>
</evidence>
<evidence type="ECO:0000313" key="2">
    <source>
        <dbReference type="EMBL" id="PCJ43458.1"/>
    </source>
</evidence>